<evidence type="ECO:0000256" key="1">
    <source>
        <dbReference type="ARBA" id="ARBA00023002"/>
    </source>
</evidence>
<dbReference type="Pfam" id="PF00107">
    <property type="entry name" value="ADH_zinc_N"/>
    <property type="match status" value="1"/>
</dbReference>
<dbReference type="PANTHER" id="PTHR43401:SF2">
    <property type="entry name" value="L-THREONINE 3-DEHYDROGENASE"/>
    <property type="match status" value="1"/>
</dbReference>
<feature type="compositionally biased region" description="Low complexity" evidence="2">
    <location>
        <begin position="87"/>
        <end position="113"/>
    </location>
</feature>
<proteinExistence type="predicted"/>
<dbReference type="InterPro" id="IPR036291">
    <property type="entry name" value="NAD(P)-bd_dom_sf"/>
</dbReference>
<feature type="domain" description="Alcohol dehydrogenase-like C-terminal" evidence="3">
    <location>
        <begin position="7"/>
        <end position="84"/>
    </location>
</feature>
<dbReference type="PANTHER" id="PTHR43401">
    <property type="entry name" value="L-THREONINE 3-DEHYDROGENASE"/>
    <property type="match status" value="1"/>
</dbReference>
<comment type="caution">
    <text evidence="4">The sequence shown here is derived from an EMBL/GenBank/DDBJ whole genome shotgun (WGS) entry which is preliminary data.</text>
</comment>
<name>U2YEW2_9EURY</name>
<dbReference type="SUPFAM" id="SSF51735">
    <property type="entry name" value="NAD(P)-binding Rossmann-fold domains"/>
    <property type="match status" value="1"/>
</dbReference>
<dbReference type="Gene3D" id="3.40.50.720">
    <property type="entry name" value="NAD(P)-binding Rossmann-like Domain"/>
    <property type="match status" value="1"/>
</dbReference>
<dbReference type="GO" id="GO:0030554">
    <property type="term" value="F:adenyl nucleotide binding"/>
    <property type="evidence" value="ECO:0007669"/>
    <property type="project" value="UniProtKB-ARBA"/>
</dbReference>
<dbReference type="InterPro" id="IPR050129">
    <property type="entry name" value="Zn_alcohol_dh"/>
</dbReference>
<evidence type="ECO:0000313" key="4">
    <source>
        <dbReference type="EMBL" id="GAD52416.1"/>
    </source>
</evidence>
<dbReference type="GO" id="GO:0043168">
    <property type="term" value="F:anion binding"/>
    <property type="evidence" value="ECO:0007669"/>
    <property type="project" value="UniProtKB-ARBA"/>
</dbReference>
<keyword evidence="5" id="KW-1185">Reference proteome</keyword>
<reference evidence="4 5" key="1">
    <citation type="submission" date="2013-09" db="EMBL/GenBank/DDBJ databases">
        <title>Whole genome sequencing of Halarchaeum acidiphilum strain MH1-52-1.</title>
        <authorList>
            <person name="Shimane Y."/>
            <person name="Minegishi H."/>
            <person name="Nishi S."/>
            <person name="Echigo A."/>
            <person name="Shuto A."/>
            <person name="Konishi M."/>
            <person name="Ito T."/>
            <person name="Ohkuma M."/>
            <person name="Ohta Y."/>
            <person name="Nagano Y."/>
            <person name="Tsubouchi T."/>
            <person name="Mori K."/>
            <person name="Usui K."/>
            <person name="Kamekura M."/>
            <person name="Usami R."/>
            <person name="Takaki Y."/>
            <person name="Hatada Y."/>
        </authorList>
    </citation>
    <scope>NUCLEOTIDE SEQUENCE [LARGE SCALE GENOMIC DNA]</scope>
    <source>
        <strain evidence="4 5">JCM 16109</strain>
    </source>
</reference>
<dbReference type="GO" id="GO:0016616">
    <property type="term" value="F:oxidoreductase activity, acting on the CH-OH group of donors, NAD or NADP as acceptor"/>
    <property type="evidence" value="ECO:0007669"/>
    <property type="project" value="UniProtKB-ARBA"/>
</dbReference>
<keyword evidence="1" id="KW-0560">Oxidoreductase</keyword>
<sequence length="120" mass="12652">MIQGGGGLGQNAIAVANEFGAETILVEGVDERIERARDFGVDHVVDFREHDTVEARAERVAELTNGRGADVGVEVAGVPDAFAEDPTSSATARATSKSVTSRPDTRPSSTPRSSRARTSR</sequence>
<accession>U2YEW2</accession>
<organism evidence="4 5">
    <name type="scientific">Halarchaeum acidiphilum MH1-52-1</name>
    <dbReference type="NCBI Taxonomy" id="1261545"/>
    <lineage>
        <taxon>Archaea</taxon>
        <taxon>Methanobacteriati</taxon>
        <taxon>Methanobacteriota</taxon>
        <taxon>Stenosarchaea group</taxon>
        <taxon>Halobacteria</taxon>
        <taxon>Halobacteriales</taxon>
        <taxon>Halobacteriaceae</taxon>
    </lineage>
</organism>
<dbReference type="EMBL" id="BATA01000022">
    <property type="protein sequence ID" value="GAD52416.1"/>
    <property type="molecule type" value="Genomic_DNA"/>
</dbReference>
<dbReference type="Proteomes" id="UP000016986">
    <property type="component" value="Unassembled WGS sequence"/>
</dbReference>
<gene>
    <name evidence="4" type="ORF">MBEHAL_1176</name>
</gene>
<protein>
    <submittedName>
        <fullName evidence="4">Threonine dehydrogenase and related Zn-dependent dehydrogenases</fullName>
    </submittedName>
</protein>
<dbReference type="InterPro" id="IPR013149">
    <property type="entry name" value="ADH-like_C"/>
</dbReference>
<evidence type="ECO:0000313" key="5">
    <source>
        <dbReference type="Proteomes" id="UP000016986"/>
    </source>
</evidence>
<evidence type="ECO:0000256" key="2">
    <source>
        <dbReference type="SAM" id="MobiDB-lite"/>
    </source>
</evidence>
<feature type="region of interest" description="Disordered" evidence="2">
    <location>
        <begin position="80"/>
        <end position="120"/>
    </location>
</feature>
<evidence type="ECO:0000259" key="3">
    <source>
        <dbReference type="Pfam" id="PF00107"/>
    </source>
</evidence>
<dbReference type="AlphaFoldDB" id="U2YEW2"/>